<dbReference type="AlphaFoldDB" id="A0A927M682"/>
<name>A0A927M682_9ACTN</name>
<reference evidence="1" key="1">
    <citation type="submission" date="2020-10" db="EMBL/GenBank/DDBJ databases">
        <title>Sequencing the genomes of 1000 actinobacteria strains.</title>
        <authorList>
            <person name="Klenk H.-P."/>
        </authorList>
    </citation>
    <scope>NUCLEOTIDE SEQUENCE</scope>
    <source>
        <strain evidence="1">DSM 46832</strain>
    </source>
</reference>
<gene>
    <name evidence="1" type="ORF">H4W31_004405</name>
</gene>
<comment type="caution">
    <text evidence="1">The sequence shown here is derived from an EMBL/GenBank/DDBJ whole genome shotgun (WGS) entry which is preliminary data.</text>
</comment>
<dbReference type="RefSeq" id="WP_192768357.1">
    <property type="nucleotide sequence ID" value="NZ_JADBEB010000001.1"/>
</dbReference>
<sequence length="96" mass="10989">MIGPQERWYRSMRRAAQRRYPAGRHSPTPSYRCQTCQDPWPCAPARLALLVGFKGDRVGLMMYLASHLASALEALPDTHPALITGQLLYWVPRRRP</sequence>
<dbReference type="EMBL" id="JADBEB010000001">
    <property type="protein sequence ID" value="MBE1488767.1"/>
    <property type="molecule type" value="Genomic_DNA"/>
</dbReference>
<proteinExistence type="predicted"/>
<protein>
    <recommendedName>
        <fullName evidence="3">Flavin reductase</fullName>
    </recommendedName>
</protein>
<accession>A0A927M682</accession>
<organism evidence="1 2">
    <name type="scientific">Plantactinospora soyae</name>
    <dbReference type="NCBI Taxonomy" id="1544732"/>
    <lineage>
        <taxon>Bacteria</taxon>
        <taxon>Bacillati</taxon>
        <taxon>Actinomycetota</taxon>
        <taxon>Actinomycetes</taxon>
        <taxon>Micromonosporales</taxon>
        <taxon>Micromonosporaceae</taxon>
        <taxon>Plantactinospora</taxon>
    </lineage>
</organism>
<evidence type="ECO:0000313" key="1">
    <source>
        <dbReference type="EMBL" id="MBE1488767.1"/>
    </source>
</evidence>
<evidence type="ECO:0008006" key="3">
    <source>
        <dbReference type="Google" id="ProtNLM"/>
    </source>
</evidence>
<evidence type="ECO:0000313" key="2">
    <source>
        <dbReference type="Proteomes" id="UP000649753"/>
    </source>
</evidence>
<keyword evidence="2" id="KW-1185">Reference proteome</keyword>
<dbReference type="Proteomes" id="UP000649753">
    <property type="component" value="Unassembled WGS sequence"/>
</dbReference>